<dbReference type="Proteomes" id="UP000325292">
    <property type="component" value="Chromosome"/>
</dbReference>
<organism evidence="2 3">
    <name type="scientific">Sulfobacillus thermotolerans</name>
    <dbReference type="NCBI Taxonomy" id="338644"/>
    <lineage>
        <taxon>Bacteria</taxon>
        <taxon>Bacillati</taxon>
        <taxon>Bacillota</taxon>
        <taxon>Clostridia</taxon>
        <taxon>Eubacteriales</taxon>
        <taxon>Clostridiales Family XVII. Incertae Sedis</taxon>
        <taxon>Sulfobacillus</taxon>
    </lineage>
</organism>
<gene>
    <name evidence="2" type="ORF">BXT84_00455</name>
</gene>
<sequence length="136" mass="15334">MGHSDDLGRALDALYWLRRVERDVTELAERLARQDALPLSVDQRLENMRTNRQRIMTAMDGNYLPMTAGQQFAEAVRYVAQGLDPLGVAVALQEVVGRSATLPDWIHALGSRAYAGEGKQPNPFEQGQPKFFDRHR</sequence>
<protein>
    <submittedName>
        <fullName evidence="2">Uncharacterized protein</fullName>
    </submittedName>
</protein>
<evidence type="ECO:0000256" key="1">
    <source>
        <dbReference type="SAM" id="MobiDB-lite"/>
    </source>
</evidence>
<dbReference type="EMBL" id="CP019454">
    <property type="protein sequence ID" value="AUW92607.1"/>
    <property type="molecule type" value="Genomic_DNA"/>
</dbReference>
<evidence type="ECO:0000313" key="2">
    <source>
        <dbReference type="EMBL" id="AUW92607.1"/>
    </source>
</evidence>
<accession>A0ABN5GVY7</accession>
<evidence type="ECO:0000313" key="3">
    <source>
        <dbReference type="Proteomes" id="UP000325292"/>
    </source>
</evidence>
<feature type="region of interest" description="Disordered" evidence="1">
    <location>
        <begin position="116"/>
        <end position="136"/>
    </location>
</feature>
<keyword evidence="3" id="KW-1185">Reference proteome</keyword>
<name>A0ABN5GVY7_9FIRM</name>
<proteinExistence type="predicted"/>
<reference evidence="2 3" key="1">
    <citation type="journal article" date="2019" name="Sci. Rep.">
        <title>Sulfobacillus thermotolerans: new insights into resistance and metabolic capacities of acidophilic chemolithotrophs.</title>
        <authorList>
            <person name="Panyushkina A.E."/>
            <person name="Babenko V.V."/>
            <person name="Nikitina A.S."/>
            <person name="Selezneva O.V."/>
            <person name="Tsaplina I.A."/>
            <person name="Letarova M.A."/>
            <person name="Kostryukova E.S."/>
            <person name="Letarov A.V."/>
        </authorList>
    </citation>
    <scope>NUCLEOTIDE SEQUENCE [LARGE SCALE GENOMIC DNA]</scope>
    <source>
        <strain evidence="2 3">Kr1</strain>
    </source>
</reference>